<dbReference type="Proteomes" id="UP000322876">
    <property type="component" value="Unassembled WGS sequence"/>
</dbReference>
<dbReference type="RefSeq" id="WP_149266292.1">
    <property type="nucleotide sequence ID" value="NZ_VFJB01000005.1"/>
</dbReference>
<dbReference type="AlphaFoldDB" id="A0A5A8F361"/>
<dbReference type="EMBL" id="VFJB01000005">
    <property type="protein sequence ID" value="KAA0257971.1"/>
    <property type="molecule type" value="Genomic_DNA"/>
</dbReference>
<keyword evidence="1" id="KW-0812">Transmembrane</keyword>
<comment type="caution">
    <text evidence="2">The sequence shown here is derived from an EMBL/GenBank/DDBJ whole genome shotgun (WGS) entry which is preliminary data.</text>
</comment>
<name>A0A5A8F361_9BACT</name>
<sequence length="162" mass="18798">MEKVEIVKELEELALKIEKRYNRGGSFSPFRYYKYEDGKNVPVYFIGAPGLAVAFSATLVAALLFILITLPFKLYYWIPFVIFVAFIMRLAVKIDKARQIRSFCANIVLRAIKSIKKYNEEGNKEYLKSAVEFLREANKWVNDKNIETQLSNIDKVLKSVKE</sequence>
<keyword evidence="3" id="KW-1185">Reference proteome</keyword>
<accession>A0A5A8F361</accession>
<proteinExistence type="predicted"/>
<evidence type="ECO:0000256" key="1">
    <source>
        <dbReference type="SAM" id="Phobius"/>
    </source>
</evidence>
<feature type="transmembrane region" description="Helical" evidence="1">
    <location>
        <begin position="41"/>
        <end position="68"/>
    </location>
</feature>
<organism evidence="2 3">
    <name type="scientific">Deferribacter autotrophicus</name>
    <dbReference type="NCBI Taxonomy" id="500465"/>
    <lineage>
        <taxon>Bacteria</taxon>
        <taxon>Pseudomonadati</taxon>
        <taxon>Deferribacterota</taxon>
        <taxon>Deferribacteres</taxon>
        <taxon>Deferribacterales</taxon>
        <taxon>Deferribacteraceae</taxon>
        <taxon>Deferribacter</taxon>
    </lineage>
</organism>
<feature type="transmembrane region" description="Helical" evidence="1">
    <location>
        <begin position="74"/>
        <end position="92"/>
    </location>
</feature>
<gene>
    <name evidence="2" type="ORF">FHQ18_06150</name>
</gene>
<keyword evidence="1" id="KW-1133">Transmembrane helix</keyword>
<dbReference type="OrthoDB" id="9797525at2"/>
<reference evidence="2 3" key="1">
    <citation type="submission" date="2019-06" db="EMBL/GenBank/DDBJ databases">
        <title>Genomic insights into carbon and energy metabolism of Deferribacter autotrophicus revealed new metabolic traits in the phylum Deferribacteres.</title>
        <authorList>
            <person name="Slobodkin A.I."/>
            <person name="Slobodkina G.B."/>
            <person name="Allioux M."/>
            <person name="Alain K."/>
            <person name="Jebbar M."/>
            <person name="Shadrin V."/>
            <person name="Kublanov I.V."/>
            <person name="Toshchakov S.V."/>
            <person name="Bonch-Osmolovskaya E.A."/>
        </authorList>
    </citation>
    <scope>NUCLEOTIDE SEQUENCE [LARGE SCALE GENOMIC DNA]</scope>
    <source>
        <strain evidence="2 3">SL50</strain>
    </source>
</reference>
<protein>
    <submittedName>
        <fullName evidence="2">Uncharacterized protein</fullName>
    </submittedName>
</protein>
<keyword evidence="1" id="KW-0472">Membrane</keyword>
<evidence type="ECO:0000313" key="2">
    <source>
        <dbReference type="EMBL" id="KAA0257971.1"/>
    </source>
</evidence>
<evidence type="ECO:0000313" key="3">
    <source>
        <dbReference type="Proteomes" id="UP000322876"/>
    </source>
</evidence>